<evidence type="ECO:0000259" key="3">
    <source>
        <dbReference type="Pfam" id="PF02719"/>
    </source>
</evidence>
<evidence type="ECO:0000313" key="5">
    <source>
        <dbReference type="Proteomes" id="UP000195569"/>
    </source>
</evidence>
<dbReference type="Pfam" id="PF02719">
    <property type="entry name" value="Polysacc_synt_2"/>
    <property type="match status" value="1"/>
</dbReference>
<keyword evidence="2" id="KW-0472">Membrane</keyword>
<comment type="similarity">
    <text evidence="1">Belongs to the polysaccharide synthase family.</text>
</comment>
<dbReference type="CDD" id="cd05237">
    <property type="entry name" value="UDP_invert_4-6DH_SDR_e"/>
    <property type="match status" value="1"/>
</dbReference>
<dbReference type="Pfam" id="PF13727">
    <property type="entry name" value="CoA_binding_3"/>
    <property type="match status" value="1"/>
</dbReference>
<keyword evidence="2" id="KW-0812">Transmembrane</keyword>
<dbReference type="EMBL" id="CYGY02000075">
    <property type="protein sequence ID" value="SIT50146.1"/>
    <property type="molecule type" value="Genomic_DNA"/>
</dbReference>
<evidence type="ECO:0000256" key="2">
    <source>
        <dbReference type="SAM" id="Phobius"/>
    </source>
</evidence>
<sequence length="629" mass="69822">MLRFKSKWLSFCAFGFDICAVTVAWLVAYAIRFNGSVPHDFLHGGLHALLWVVVVYAAMFRVFGLYRGMWVFASLPDLMRISKAVASGALLVMTCAVMFQPVPIIPRSVLVVSPLLLFLAMGGSRALYRATKEFYRYGGLVGQGKPVIVLGAGTAGASIARELSRSGEWRLVGLLDDDRSKQGREIYGYKVLGATSDLEHWATELRAEHVIIAMPSATVDAQRRVATLCVRAGVRAMVLPALTTVSEGQAFMSRVRQINLEDLLGREPVRIDTPHVEALLRARTVMVTGAGGSIGSELCRQILRFEPAQLVAFDISEFAMYRLTEELRDRFPGVSVVPIVGDAKDSLLLDQVLSRYTPHILFHAAAYKHVPLMEELNSWQAVRNNVLGTYRVARAAIRHDIRHFVLISTDKAVNPTNVMGASKRLAEMTCQALQQTTQRTQFETVRFGNVLGSAGSVIPKFQQQIAKGGPVTVTHPEITRFFMTIPEASQLVLQASSMGQGGEIFILDMGQPVRIVDLARDLIRIYGFTEEQIRIVFTGLRPGEKLYEELLADDETTTRTPHPKLRIAKAREVPDSLVDELLPWLMQHRVPGDDEVRRDLRRWVAEYQPTTAPVLQSVTSINEARVAGS</sequence>
<feature type="domain" description="Polysaccharide biosynthesis protein CapD-like" evidence="3">
    <location>
        <begin position="285"/>
        <end position="568"/>
    </location>
</feature>
<dbReference type="AlphaFoldDB" id="A0A1N7SS09"/>
<feature type="transmembrane region" description="Helical" evidence="2">
    <location>
        <begin position="12"/>
        <end position="32"/>
    </location>
</feature>
<proteinExistence type="inferred from homology"/>
<dbReference type="RefSeq" id="WP_087738889.1">
    <property type="nucleotide sequence ID" value="NZ_CYGY02000075.1"/>
</dbReference>
<dbReference type="PANTHER" id="PTHR43318">
    <property type="entry name" value="UDP-N-ACETYLGLUCOSAMINE 4,6-DEHYDRATASE"/>
    <property type="match status" value="1"/>
</dbReference>
<keyword evidence="5" id="KW-1185">Reference proteome</keyword>
<keyword evidence="2" id="KW-1133">Transmembrane helix</keyword>
<comment type="caution">
    <text evidence="4">The sequence shown here is derived from an EMBL/GenBank/DDBJ whole genome shotgun (WGS) entry which is preliminary data.</text>
</comment>
<feature type="transmembrane region" description="Helical" evidence="2">
    <location>
        <begin position="84"/>
        <end position="102"/>
    </location>
</feature>
<gene>
    <name evidence="4" type="primary">capD</name>
    <name evidence="4" type="ORF">BN2476_750089</name>
</gene>
<organism evidence="4 5">
    <name type="scientific">Paraburkholderia piptadeniae</name>
    <dbReference type="NCBI Taxonomy" id="1701573"/>
    <lineage>
        <taxon>Bacteria</taxon>
        <taxon>Pseudomonadati</taxon>
        <taxon>Pseudomonadota</taxon>
        <taxon>Betaproteobacteria</taxon>
        <taxon>Burkholderiales</taxon>
        <taxon>Burkholderiaceae</taxon>
        <taxon>Paraburkholderia</taxon>
    </lineage>
</organism>
<dbReference type="Gene3D" id="3.40.50.720">
    <property type="entry name" value="NAD(P)-binding Rossmann-like Domain"/>
    <property type="match status" value="2"/>
</dbReference>
<accession>A0A1N7SS09</accession>
<evidence type="ECO:0000256" key="1">
    <source>
        <dbReference type="ARBA" id="ARBA00007430"/>
    </source>
</evidence>
<dbReference type="InterPro" id="IPR051203">
    <property type="entry name" value="Polysaccharide_Synthase-Rel"/>
</dbReference>
<evidence type="ECO:0000313" key="4">
    <source>
        <dbReference type="EMBL" id="SIT50146.1"/>
    </source>
</evidence>
<dbReference type="PANTHER" id="PTHR43318:SF1">
    <property type="entry name" value="POLYSACCHARIDE BIOSYNTHESIS PROTEIN EPSC-RELATED"/>
    <property type="match status" value="1"/>
</dbReference>
<protein>
    <submittedName>
        <fullName evidence="4">Capsular polysaccharide biosynthesis protein CapD</fullName>
    </submittedName>
</protein>
<dbReference type="OrthoDB" id="9803111at2"/>
<dbReference type="InterPro" id="IPR003869">
    <property type="entry name" value="Polysac_CapD-like"/>
</dbReference>
<dbReference type="SUPFAM" id="SSF51735">
    <property type="entry name" value="NAD(P)-binding Rossmann-fold domains"/>
    <property type="match status" value="2"/>
</dbReference>
<feature type="transmembrane region" description="Helical" evidence="2">
    <location>
        <begin position="44"/>
        <end position="63"/>
    </location>
</feature>
<reference evidence="4" key="1">
    <citation type="submission" date="2016-12" db="EMBL/GenBank/DDBJ databases">
        <authorList>
            <person name="Moulin L."/>
        </authorList>
    </citation>
    <scope>NUCLEOTIDE SEQUENCE [LARGE SCALE GENOMIC DNA]</scope>
    <source>
        <strain evidence="4">STM 7183</strain>
    </source>
</reference>
<name>A0A1N7SS09_9BURK</name>
<dbReference type="InterPro" id="IPR036291">
    <property type="entry name" value="NAD(P)-bd_dom_sf"/>
</dbReference>
<dbReference type="Proteomes" id="UP000195569">
    <property type="component" value="Unassembled WGS sequence"/>
</dbReference>